<evidence type="ECO:0000313" key="1">
    <source>
        <dbReference type="EMBL" id="KAH9372612.1"/>
    </source>
</evidence>
<reference evidence="1 2" key="1">
    <citation type="journal article" date="2020" name="Cell">
        <title>Large-Scale Comparative Analyses of Tick Genomes Elucidate Their Genetic Diversity and Vector Capacities.</title>
        <authorList>
            <consortium name="Tick Genome and Microbiome Consortium (TIGMIC)"/>
            <person name="Jia N."/>
            <person name="Wang J."/>
            <person name="Shi W."/>
            <person name="Du L."/>
            <person name="Sun Y."/>
            <person name="Zhan W."/>
            <person name="Jiang J.F."/>
            <person name="Wang Q."/>
            <person name="Zhang B."/>
            <person name="Ji P."/>
            <person name="Bell-Sakyi L."/>
            <person name="Cui X.M."/>
            <person name="Yuan T.T."/>
            <person name="Jiang B.G."/>
            <person name="Yang W.F."/>
            <person name="Lam T.T."/>
            <person name="Chang Q.C."/>
            <person name="Ding S.J."/>
            <person name="Wang X.J."/>
            <person name="Zhu J.G."/>
            <person name="Ruan X.D."/>
            <person name="Zhao L."/>
            <person name="Wei J.T."/>
            <person name="Ye R.Z."/>
            <person name="Que T.C."/>
            <person name="Du C.H."/>
            <person name="Zhou Y.H."/>
            <person name="Cheng J.X."/>
            <person name="Dai P.F."/>
            <person name="Guo W.B."/>
            <person name="Han X.H."/>
            <person name="Huang E.J."/>
            <person name="Li L.F."/>
            <person name="Wei W."/>
            <person name="Gao Y.C."/>
            <person name="Liu J.Z."/>
            <person name="Shao H.Z."/>
            <person name="Wang X."/>
            <person name="Wang C.C."/>
            <person name="Yang T.C."/>
            <person name="Huo Q.B."/>
            <person name="Li W."/>
            <person name="Chen H.Y."/>
            <person name="Chen S.E."/>
            <person name="Zhou L.G."/>
            <person name="Ni X.B."/>
            <person name="Tian J.H."/>
            <person name="Sheng Y."/>
            <person name="Liu T."/>
            <person name="Pan Y.S."/>
            <person name="Xia L.Y."/>
            <person name="Li J."/>
            <person name="Zhao F."/>
            <person name="Cao W.C."/>
        </authorList>
    </citation>
    <scope>NUCLEOTIDE SEQUENCE [LARGE SCALE GENOMIC DNA]</scope>
    <source>
        <strain evidence="1">HaeL-2018</strain>
    </source>
</reference>
<sequence length="65" mass="7678">MLSSIHAQEPEDTCRRWSCKENKYIDVPRPYIIAMYNFNMGGVDLADRMISYYRIKAPNKQVDHP</sequence>
<dbReference type="PANTHER" id="PTHR47272">
    <property type="entry name" value="DDE_TNP_1_7 DOMAIN-CONTAINING PROTEIN"/>
    <property type="match status" value="1"/>
</dbReference>
<comment type="caution">
    <text evidence="1">The sequence shown here is derived from an EMBL/GenBank/DDBJ whole genome shotgun (WGS) entry which is preliminary data.</text>
</comment>
<evidence type="ECO:0000313" key="2">
    <source>
        <dbReference type="Proteomes" id="UP000821853"/>
    </source>
</evidence>
<dbReference type="Proteomes" id="UP000821853">
    <property type="component" value="Chromosome 4"/>
</dbReference>
<protein>
    <submittedName>
        <fullName evidence="1">Uncharacterized protein</fullName>
    </submittedName>
</protein>
<accession>A0A9J6GDX8</accession>
<organism evidence="1 2">
    <name type="scientific">Haemaphysalis longicornis</name>
    <name type="common">Bush tick</name>
    <dbReference type="NCBI Taxonomy" id="44386"/>
    <lineage>
        <taxon>Eukaryota</taxon>
        <taxon>Metazoa</taxon>
        <taxon>Ecdysozoa</taxon>
        <taxon>Arthropoda</taxon>
        <taxon>Chelicerata</taxon>
        <taxon>Arachnida</taxon>
        <taxon>Acari</taxon>
        <taxon>Parasitiformes</taxon>
        <taxon>Ixodida</taxon>
        <taxon>Ixodoidea</taxon>
        <taxon>Ixodidae</taxon>
        <taxon>Haemaphysalinae</taxon>
        <taxon>Haemaphysalis</taxon>
    </lineage>
</organism>
<name>A0A9J6GDX8_HAELO</name>
<dbReference type="AlphaFoldDB" id="A0A9J6GDX8"/>
<dbReference type="VEuPathDB" id="VectorBase:HLOH_040822"/>
<dbReference type="PANTHER" id="PTHR47272:SF2">
    <property type="entry name" value="PIGGYBAC TRANSPOSABLE ELEMENT-DERIVED PROTEIN 3-LIKE"/>
    <property type="match status" value="1"/>
</dbReference>
<dbReference type="EMBL" id="JABSTR010000006">
    <property type="protein sequence ID" value="KAH9372612.1"/>
    <property type="molecule type" value="Genomic_DNA"/>
</dbReference>
<keyword evidence="2" id="KW-1185">Reference proteome</keyword>
<dbReference type="OrthoDB" id="6491118at2759"/>
<gene>
    <name evidence="1" type="ORF">HPB48_013551</name>
</gene>
<proteinExistence type="predicted"/>